<keyword evidence="5 6" id="KW-0592">Phosphate transport</keyword>
<dbReference type="GO" id="GO:0005737">
    <property type="term" value="C:cytoplasm"/>
    <property type="evidence" value="ECO:0007669"/>
    <property type="project" value="UniProtKB-SubCell"/>
</dbReference>
<comment type="function">
    <text evidence="6">Plays a role in the regulation of phosphate uptake.</text>
</comment>
<feature type="domain" description="PhoU" evidence="7">
    <location>
        <begin position="128"/>
        <end position="212"/>
    </location>
</feature>
<name>A0A1K9Z1C8_9GAMM</name>
<organism evidence="9 11">
    <name type="scientific">Moritella viscosa</name>
    <dbReference type="NCBI Taxonomy" id="80854"/>
    <lineage>
        <taxon>Bacteria</taxon>
        <taxon>Pseudomonadati</taxon>
        <taxon>Pseudomonadota</taxon>
        <taxon>Gammaproteobacteria</taxon>
        <taxon>Alteromonadales</taxon>
        <taxon>Moritellaceae</taxon>
        <taxon>Moritella</taxon>
    </lineage>
</organism>
<dbReference type="FunFam" id="1.20.58.220:FF:000001">
    <property type="entry name" value="Phosphate-specific transport system accessory protein PhoU"/>
    <property type="match status" value="1"/>
</dbReference>
<dbReference type="Pfam" id="PF01895">
    <property type="entry name" value="PhoU"/>
    <property type="match status" value="2"/>
</dbReference>
<gene>
    <name evidence="8" type="ORF">MT2528_1758</name>
    <name evidence="9" type="ORF">NVI5450_1981</name>
</gene>
<evidence type="ECO:0000313" key="9">
    <source>
        <dbReference type="EMBL" id="SGY97722.1"/>
    </source>
</evidence>
<dbReference type="OrthoDB" id="9814256at2"/>
<accession>A0A1K9Z1C8</accession>
<keyword evidence="4 6" id="KW-0963">Cytoplasm</keyword>
<reference evidence="9 11" key="1">
    <citation type="submission" date="2016-11" db="EMBL/GenBank/DDBJ databases">
        <authorList>
            <person name="Jaros S."/>
            <person name="Januszkiewicz K."/>
            <person name="Wedrychowicz H."/>
        </authorList>
    </citation>
    <scope>NUCLEOTIDE SEQUENCE [LARGE SCALE GENOMIC DNA]</scope>
    <source>
        <strain evidence="9">NVI 5450</strain>
    </source>
</reference>
<keyword evidence="10" id="KW-1185">Reference proteome</keyword>
<dbReference type="FunFam" id="1.20.58.220:FF:000002">
    <property type="entry name" value="Phosphate-specific transport system accessory protein PhoU"/>
    <property type="match status" value="1"/>
</dbReference>
<dbReference type="PANTHER" id="PTHR42930:SF3">
    <property type="entry name" value="PHOSPHATE-SPECIFIC TRANSPORT SYSTEM ACCESSORY PROTEIN PHOU"/>
    <property type="match status" value="1"/>
</dbReference>
<keyword evidence="3 6" id="KW-0813">Transport</keyword>
<dbReference type="InterPro" id="IPR038078">
    <property type="entry name" value="PhoU-like_sf"/>
</dbReference>
<evidence type="ECO:0000259" key="7">
    <source>
        <dbReference type="Pfam" id="PF01895"/>
    </source>
</evidence>
<evidence type="ECO:0000256" key="4">
    <source>
        <dbReference type="ARBA" id="ARBA00022490"/>
    </source>
</evidence>
<dbReference type="EMBL" id="FPLD01000055">
    <property type="protein sequence ID" value="SGY97722.1"/>
    <property type="molecule type" value="Genomic_DNA"/>
</dbReference>
<comment type="subcellular location">
    <subcellularLocation>
        <location evidence="1 6">Cytoplasm</location>
    </subcellularLocation>
</comment>
<evidence type="ECO:0000256" key="1">
    <source>
        <dbReference type="ARBA" id="ARBA00004496"/>
    </source>
</evidence>
<dbReference type="PANTHER" id="PTHR42930">
    <property type="entry name" value="PHOSPHATE-SPECIFIC TRANSPORT SYSTEM ACCESSORY PROTEIN PHOU"/>
    <property type="match status" value="1"/>
</dbReference>
<dbReference type="Proteomes" id="UP000183794">
    <property type="component" value="Unassembled WGS sequence"/>
</dbReference>
<comment type="subunit">
    <text evidence="6">Homodimer.</text>
</comment>
<comment type="similarity">
    <text evidence="2 6">Belongs to the PhoU family.</text>
</comment>
<evidence type="ECO:0000256" key="5">
    <source>
        <dbReference type="ARBA" id="ARBA00022592"/>
    </source>
</evidence>
<dbReference type="NCBIfam" id="NF008332">
    <property type="entry name" value="PRK11115.1"/>
    <property type="match status" value="1"/>
</dbReference>
<dbReference type="AlphaFoldDB" id="A0A1K9Z1C8"/>
<evidence type="ECO:0000256" key="6">
    <source>
        <dbReference type="PIRNR" id="PIRNR003107"/>
    </source>
</evidence>
<dbReference type="EMBL" id="FPLJ01000047">
    <property type="protein sequence ID" value="SGY89657.1"/>
    <property type="molecule type" value="Genomic_DNA"/>
</dbReference>
<dbReference type="GO" id="GO:0045936">
    <property type="term" value="P:negative regulation of phosphate metabolic process"/>
    <property type="evidence" value="ECO:0007669"/>
    <property type="project" value="InterPro"/>
</dbReference>
<dbReference type="InterPro" id="IPR026022">
    <property type="entry name" value="PhoU_dom"/>
</dbReference>
<dbReference type="SUPFAM" id="SSF109755">
    <property type="entry name" value="PhoU-like"/>
    <property type="match status" value="1"/>
</dbReference>
<evidence type="ECO:0000256" key="2">
    <source>
        <dbReference type="ARBA" id="ARBA00008107"/>
    </source>
</evidence>
<dbReference type="GO" id="GO:0006817">
    <property type="term" value="P:phosphate ion transport"/>
    <property type="evidence" value="ECO:0007669"/>
    <property type="project" value="UniProtKB-KW"/>
</dbReference>
<dbReference type="InterPro" id="IPR028366">
    <property type="entry name" value="PhoU"/>
</dbReference>
<evidence type="ECO:0000313" key="11">
    <source>
        <dbReference type="Proteomes" id="UP000183794"/>
    </source>
</evidence>
<sequence length="235" mass="26890">MDNLTLGRHISGQFNAELESIRNQVMVMGGLVEEQLNSAIEVLSSQDIDTANKIIDTDKSVNSMEVAIDEACTRIIAKRQPAASDLRLVMAIIKTITDLERIGDVADRIARTIIENRNKKSPPLVSMENMGRHTIKMLHDVLDAFARMDVDAAFKVYQEDVKVDREYESIIRELMTYMMEDPRSIPQVLNVLWCARALERVGDRCQNISEYIIYFVKGKDIRHINHDEVRDLLEK</sequence>
<feature type="domain" description="PhoU" evidence="7">
    <location>
        <begin position="27"/>
        <end position="112"/>
    </location>
</feature>
<dbReference type="NCBIfam" id="TIGR02135">
    <property type="entry name" value="phoU_full"/>
    <property type="match status" value="1"/>
</dbReference>
<evidence type="ECO:0000313" key="10">
    <source>
        <dbReference type="Proteomes" id="UP000182660"/>
    </source>
</evidence>
<dbReference type="GO" id="GO:0030643">
    <property type="term" value="P:intracellular phosphate ion homeostasis"/>
    <property type="evidence" value="ECO:0007669"/>
    <property type="project" value="InterPro"/>
</dbReference>
<dbReference type="PIRSF" id="PIRSF003107">
    <property type="entry name" value="PhoU"/>
    <property type="match status" value="1"/>
</dbReference>
<evidence type="ECO:0000313" key="8">
    <source>
        <dbReference type="EMBL" id="SGY89657.1"/>
    </source>
</evidence>
<dbReference type="Gene3D" id="1.20.58.220">
    <property type="entry name" value="Phosphate transport system protein phou homolog 2, domain 2"/>
    <property type="match status" value="2"/>
</dbReference>
<proteinExistence type="inferred from homology"/>
<dbReference type="RefSeq" id="WP_075497238.1">
    <property type="nucleotide sequence ID" value="NZ_CAWRBC010000163.1"/>
</dbReference>
<evidence type="ECO:0000256" key="3">
    <source>
        <dbReference type="ARBA" id="ARBA00022448"/>
    </source>
</evidence>
<protein>
    <recommendedName>
        <fullName evidence="6">Phosphate-specific transport system accessory protein PhoU</fullName>
    </recommendedName>
</protein>
<dbReference type="Proteomes" id="UP000182660">
    <property type="component" value="Unassembled WGS sequence"/>
</dbReference>
<reference evidence="8 10" key="2">
    <citation type="submission" date="2016-11" db="EMBL/GenBank/DDBJ databases">
        <authorList>
            <person name="Klemetsen T."/>
        </authorList>
    </citation>
    <scope>NUCLEOTIDE SEQUENCE [LARGE SCALE GENOMIC DNA]</scope>
    <source>
        <strain evidence="8">MT 2528</strain>
    </source>
</reference>